<sequence length="153" mass="17035">MEFRIATRADVPAVLALLADDDLSRERGFGEVPAEAGPEIWAAFAAIEADPNNELIVAVEDGAVTGTCQLTYLPGLSRGGAWRMQIEAVRIQAGRRGHGLGAEMMRWTIERARERGCRLVQLTSDKKRADAHRFYERLGFVRSHEGMKLDLER</sequence>
<dbReference type="EMBL" id="CP126980">
    <property type="protein sequence ID" value="WIM95271.1"/>
    <property type="molecule type" value="Genomic_DNA"/>
</dbReference>
<evidence type="ECO:0000313" key="4">
    <source>
        <dbReference type="EMBL" id="WIM95271.1"/>
    </source>
</evidence>
<evidence type="ECO:0000256" key="2">
    <source>
        <dbReference type="ARBA" id="ARBA00023315"/>
    </source>
</evidence>
<dbReference type="Pfam" id="PF00583">
    <property type="entry name" value="Acetyltransf_1"/>
    <property type="match status" value="1"/>
</dbReference>
<keyword evidence="1" id="KW-0808">Transferase</keyword>
<dbReference type="Gene3D" id="3.40.630.30">
    <property type="match status" value="1"/>
</dbReference>
<evidence type="ECO:0000259" key="3">
    <source>
        <dbReference type="PROSITE" id="PS51186"/>
    </source>
</evidence>
<dbReference type="InterPro" id="IPR050832">
    <property type="entry name" value="Bact_Acetyltransf"/>
</dbReference>
<keyword evidence="5" id="KW-1185">Reference proteome</keyword>
<dbReference type="PROSITE" id="PS51186">
    <property type="entry name" value="GNAT"/>
    <property type="match status" value="1"/>
</dbReference>
<keyword evidence="2" id="KW-0012">Acyltransferase</keyword>
<evidence type="ECO:0000256" key="1">
    <source>
        <dbReference type="ARBA" id="ARBA00022679"/>
    </source>
</evidence>
<dbReference type="SUPFAM" id="SSF55729">
    <property type="entry name" value="Acyl-CoA N-acyltransferases (Nat)"/>
    <property type="match status" value="1"/>
</dbReference>
<dbReference type="InterPro" id="IPR000182">
    <property type="entry name" value="GNAT_dom"/>
</dbReference>
<dbReference type="Proteomes" id="UP001240150">
    <property type="component" value="Chromosome"/>
</dbReference>
<feature type="domain" description="N-acetyltransferase" evidence="3">
    <location>
        <begin position="1"/>
        <end position="153"/>
    </location>
</feature>
<dbReference type="RefSeq" id="WP_284916571.1">
    <property type="nucleotide sequence ID" value="NZ_CP126980.1"/>
</dbReference>
<proteinExistence type="predicted"/>
<gene>
    <name evidence="4" type="ORF">ACTOB_007359</name>
</gene>
<accession>A0ABY8WBQ2</accession>
<dbReference type="CDD" id="cd04301">
    <property type="entry name" value="NAT_SF"/>
    <property type="match status" value="1"/>
</dbReference>
<organism evidence="4 5">
    <name type="scientific">Actinoplanes oblitus</name>
    <dbReference type="NCBI Taxonomy" id="3040509"/>
    <lineage>
        <taxon>Bacteria</taxon>
        <taxon>Bacillati</taxon>
        <taxon>Actinomycetota</taxon>
        <taxon>Actinomycetes</taxon>
        <taxon>Micromonosporales</taxon>
        <taxon>Micromonosporaceae</taxon>
        <taxon>Actinoplanes</taxon>
    </lineage>
</organism>
<reference evidence="4 5" key="1">
    <citation type="submission" date="2023-06" db="EMBL/GenBank/DDBJ databases">
        <authorList>
            <person name="Yushchuk O."/>
            <person name="Binda E."/>
            <person name="Ruckert-Reed C."/>
            <person name="Fedorenko V."/>
            <person name="Kalinowski J."/>
            <person name="Marinelli F."/>
        </authorList>
    </citation>
    <scope>NUCLEOTIDE SEQUENCE [LARGE SCALE GENOMIC DNA]</scope>
    <source>
        <strain evidence="4 5">NRRL 3884</strain>
    </source>
</reference>
<dbReference type="InterPro" id="IPR016181">
    <property type="entry name" value="Acyl_CoA_acyltransferase"/>
</dbReference>
<evidence type="ECO:0000313" key="5">
    <source>
        <dbReference type="Proteomes" id="UP001240150"/>
    </source>
</evidence>
<dbReference type="PANTHER" id="PTHR43877">
    <property type="entry name" value="AMINOALKYLPHOSPHONATE N-ACETYLTRANSFERASE-RELATED-RELATED"/>
    <property type="match status" value="1"/>
</dbReference>
<protein>
    <submittedName>
        <fullName evidence="4">GNAT family N-acetyltransferase</fullName>
    </submittedName>
</protein>
<dbReference type="PANTHER" id="PTHR43877:SF2">
    <property type="entry name" value="AMINOALKYLPHOSPHONATE N-ACETYLTRANSFERASE-RELATED"/>
    <property type="match status" value="1"/>
</dbReference>
<name>A0ABY8WBQ2_9ACTN</name>